<feature type="non-terminal residue" evidence="1">
    <location>
        <position position="1"/>
    </location>
</feature>
<dbReference type="EMBL" id="VTPC01081950">
    <property type="protein sequence ID" value="KAF2887747.1"/>
    <property type="molecule type" value="Genomic_DNA"/>
</dbReference>
<accession>A0A8K0CM44</accession>
<keyword evidence="2" id="KW-1185">Reference proteome</keyword>
<reference evidence="1" key="1">
    <citation type="submission" date="2019-08" db="EMBL/GenBank/DDBJ databases">
        <title>The genome of the North American firefly Photinus pyralis.</title>
        <authorList>
            <consortium name="Photinus pyralis genome working group"/>
            <person name="Fallon T.R."/>
            <person name="Sander Lower S.E."/>
            <person name="Weng J.-K."/>
        </authorList>
    </citation>
    <scope>NUCLEOTIDE SEQUENCE</scope>
    <source>
        <strain evidence="1">TRF0915ILg1</strain>
        <tissue evidence="1">Whole body</tissue>
    </source>
</reference>
<organism evidence="1 2">
    <name type="scientific">Ignelater luminosus</name>
    <name type="common">Cucubano</name>
    <name type="synonym">Pyrophorus luminosus</name>
    <dbReference type="NCBI Taxonomy" id="2038154"/>
    <lineage>
        <taxon>Eukaryota</taxon>
        <taxon>Metazoa</taxon>
        <taxon>Ecdysozoa</taxon>
        <taxon>Arthropoda</taxon>
        <taxon>Hexapoda</taxon>
        <taxon>Insecta</taxon>
        <taxon>Pterygota</taxon>
        <taxon>Neoptera</taxon>
        <taxon>Endopterygota</taxon>
        <taxon>Coleoptera</taxon>
        <taxon>Polyphaga</taxon>
        <taxon>Elateriformia</taxon>
        <taxon>Elateroidea</taxon>
        <taxon>Elateridae</taxon>
        <taxon>Agrypninae</taxon>
        <taxon>Pyrophorini</taxon>
        <taxon>Ignelater</taxon>
    </lineage>
</organism>
<comment type="caution">
    <text evidence="1">The sequence shown here is derived from an EMBL/GenBank/DDBJ whole genome shotgun (WGS) entry which is preliminary data.</text>
</comment>
<sequence>MVYSDNLDEDSAKKDDRGLVDNLAPNQLRAPAEIELFQRNGETRLFISTGAFPNTKSDYLVNFVPYKGLDALIRADHQNALEKSSTPLLAILDRFQPEQRFKKKIT</sequence>
<dbReference type="AlphaFoldDB" id="A0A8K0CM44"/>
<protein>
    <submittedName>
        <fullName evidence="1">Uncharacterized protein</fullName>
    </submittedName>
</protein>
<name>A0A8K0CM44_IGNLU</name>
<dbReference type="Proteomes" id="UP000801492">
    <property type="component" value="Unassembled WGS sequence"/>
</dbReference>
<proteinExistence type="predicted"/>
<gene>
    <name evidence="1" type="ORF">ILUMI_18426</name>
</gene>
<evidence type="ECO:0000313" key="2">
    <source>
        <dbReference type="Proteomes" id="UP000801492"/>
    </source>
</evidence>
<evidence type="ECO:0000313" key="1">
    <source>
        <dbReference type="EMBL" id="KAF2887747.1"/>
    </source>
</evidence>